<dbReference type="InterPro" id="IPR024775">
    <property type="entry name" value="DinB-like"/>
</dbReference>
<sequence length="173" mass="19680">MEYSIGKGIEILEQTPKTLKSYLGNLSDDWIFCNEGTGTWSAYDIVGHLIHGEKTDWIPRVHIILNNSGQKVFQPFDRFAQFEASKGKSLSNLLDEFDTLRQNNLNTLKDLNLSNDQLQFKGIHPELGEVTLSQLLATWVTHDLGHIAQISRVMAKQYKTEVGSWIDYISILN</sequence>
<name>A0A9X1FAX2_9FLAO</name>
<reference evidence="2" key="1">
    <citation type="submission" date="2021-04" db="EMBL/GenBank/DDBJ databases">
        <authorList>
            <person name="Pira H."/>
            <person name="Risdian C."/>
            <person name="Wink J."/>
        </authorList>
    </citation>
    <scope>NUCLEOTIDE SEQUENCE</scope>
    <source>
        <strain evidence="2">WHY3</strain>
    </source>
</reference>
<evidence type="ECO:0000313" key="3">
    <source>
        <dbReference type="Proteomes" id="UP001138894"/>
    </source>
</evidence>
<protein>
    <submittedName>
        <fullName evidence="2">DinB family protein</fullName>
    </submittedName>
</protein>
<comment type="caution">
    <text evidence="2">The sequence shown here is derived from an EMBL/GenBank/DDBJ whole genome shotgun (WGS) entry which is preliminary data.</text>
</comment>
<evidence type="ECO:0000313" key="2">
    <source>
        <dbReference type="EMBL" id="MBV7270679.1"/>
    </source>
</evidence>
<evidence type="ECO:0000259" key="1">
    <source>
        <dbReference type="Pfam" id="PF12867"/>
    </source>
</evidence>
<proteinExistence type="predicted"/>
<dbReference type="EMBL" id="JAGSPD010000022">
    <property type="protein sequence ID" value="MBV7270679.1"/>
    <property type="molecule type" value="Genomic_DNA"/>
</dbReference>
<keyword evidence="3" id="KW-1185">Reference proteome</keyword>
<dbReference type="AlphaFoldDB" id="A0A9X1FAX2"/>
<dbReference type="Pfam" id="PF12867">
    <property type="entry name" value="DinB_2"/>
    <property type="match status" value="1"/>
</dbReference>
<gene>
    <name evidence="2" type="ORF">KCG49_15935</name>
</gene>
<dbReference type="Proteomes" id="UP001138894">
    <property type="component" value="Unassembled WGS sequence"/>
</dbReference>
<dbReference type="RefSeq" id="WP_218547930.1">
    <property type="nucleotide sequence ID" value="NZ_JAGSPD010000022.1"/>
</dbReference>
<organism evidence="2 3">
    <name type="scientific">Winogradskyella luteola</name>
    <dbReference type="NCBI Taxonomy" id="2828330"/>
    <lineage>
        <taxon>Bacteria</taxon>
        <taxon>Pseudomonadati</taxon>
        <taxon>Bacteroidota</taxon>
        <taxon>Flavobacteriia</taxon>
        <taxon>Flavobacteriales</taxon>
        <taxon>Flavobacteriaceae</taxon>
        <taxon>Winogradskyella</taxon>
    </lineage>
</organism>
<accession>A0A9X1FAX2</accession>
<feature type="domain" description="DinB-like" evidence="1">
    <location>
        <begin position="12"/>
        <end position="150"/>
    </location>
</feature>